<evidence type="ECO:0000313" key="4">
    <source>
        <dbReference type="Proteomes" id="UP000580250"/>
    </source>
</evidence>
<comment type="caution">
    <text evidence="3">The sequence shown here is derived from an EMBL/GenBank/DDBJ whole genome shotgun (WGS) entry which is preliminary data.</text>
</comment>
<feature type="coiled-coil region" evidence="1">
    <location>
        <begin position="90"/>
        <end position="117"/>
    </location>
</feature>
<accession>A0A6V7UGJ3</accession>
<organism evidence="3 4">
    <name type="scientific">Meloidogyne enterolobii</name>
    <name type="common">Root-knot nematode worm</name>
    <name type="synonym">Meloidogyne mayaguensis</name>
    <dbReference type="NCBI Taxonomy" id="390850"/>
    <lineage>
        <taxon>Eukaryota</taxon>
        <taxon>Metazoa</taxon>
        <taxon>Ecdysozoa</taxon>
        <taxon>Nematoda</taxon>
        <taxon>Chromadorea</taxon>
        <taxon>Rhabditida</taxon>
        <taxon>Tylenchina</taxon>
        <taxon>Tylenchomorpha</taxon>
        <taxon>Tylenchoidea</taxon>
        <taxon>Meloidogynidae</taxon>
        <taxon>Meloidogyninae</taxon>
        <taxon>Meloidogyne</taxon>
    </lineage>
</organism>
<sequence length="238" mass="27756">MDNINDINMEEQKEEQQSTKEPLMDRESNLVKNTSKTKNNSANVSIVNHTSFLALIQKEGKSTRETVQKSHDFIREAMLTLKNEIVGDVLQALNPQLSNFEELLKEIKNEITNNEENNSDSISVNEEINNEEEIQENIENPAEILRGGEANNREENATNREGNNNNRGRGGRGRAQNRRSRDSRLFFLLRQIDRERGHEMARDRFRPYYPRGRGDYNNNNQYNNNNFRGRNNRGGYRR</sequence>
<keyword evidence="1" id="KW-0175">Coiled coil</keyword>
<name>A0A6V7UGJ3_MELEN</name>
<feature type="compositionally biased region" description="Basic residues" evidence="2">
    <location>
        <begin position="169"/>
        <end position="178"/>
    </location>
</feature>
<proteinExistence type="predicted"/>
<gene>
    <name evidence="3" type="ORF">MENT_LOCUS12017</name>
</gene>
<protein>
    <submittedName>
        <fullName evidence="3">Uncharacterized protein</fullName>
    </submittedName>
</protein>
<dbReference type="EMBL" id="CAJEWN010000060">
    <property type="protein sequence ID" value="CAD2155822.1"/>
    <property type="molecule type" value="Genomic_DNA"/>
</dbReference>
<dbReference type="AlphaFoldDB" id="A0A6V7UGJ3"/>
<feature type="region of interest" description="Disordered" evidence="2">
    <location>
        <begin position="148"/>
        <end position="179"/>
    </location>
</feature>
<evidence type="ECO:0000313" key="3">
    <source>
        <dbReference type="EMBL" id="CAD2155822.1"/>
    </source>
</evidence>
<feature type="region of interest" description="Disordered" evidence="2">
    <location>
        <begin position="203"/>
        <end position="238"/>
    </location>
</feature>
<reference evidence="3 4" key="1">
    <citation type="submission" date="2020-08" db="EMBL/GenBank/DDBJ databases">
        <authorList>
            <person name="Koutsovoulos G."/>
            <person name="Danchin GJ E."/>
        </authorList>
    </citation>
    <scope>NUCLEOTIDE SEQUENCE [LARGE SCALE GENOMIC DNA]</scope>
</reference>
<evidence type="ECO:0000256" key="1">
    <source>
        <dbReference type="SAM" id="Coils"/>
    </source>
</evidence>
<feature type="compositionally biased region" description="Low complexity" evidence="2">
    <location>
        <begin position="215"/>
        <end position="229"/>
    </location>
</feature>
<dbReference type="Proteomes" id="UP000580250">
    <property type="component" value="Unassembled WGS sequence"/>
</dbReference>
<evidence type="ECO:0000256" key="2">
    <source>
        <dbReference type="SAM" id="MobiDB-lite"/>
    </source>
</evidence>
<feature type="region of interest" description="Disordered" evidence="2">
    <location>
        <begin position="1"/>
        <end position="37"/>
    </location>
</feature>
<feature type="compositionally biased region" description="Basic and acidic residues" evidence="2">
    <location>
        <begin position="10"/>
        <end position="29"/>
    </location>
</feature>